<evidence type="ECO:0000313" key="1">
    <source>
        <dbReference type="EMBL" id="KAJ2773411.1"/>
    </source>
</evidence>
<organism evidence="1 2">
    <name type="scientific">Coemansia linderi</name>
    <dbReference type="NCBI Taxonomy" id="2663919"/>
    <lineage>
        <taxon>Eukaryota</taxon>
        <taxon>Fungi</taxon>
        <taxon>Fungi incertae sedis</taxon>
        <taxon>Zoopagomycota</taxon>
        <taxon>Kickxellomycotina</taxon>
        <taxon>Kickxellomycetes</taxon>
        <taxon>Kickxellales</taxon>
        <taxon>Kickxellaceae</taxon>
        <taxon>Coemansia</taxon>
    </lineage>
</organism>
<comment type="caution">
    <text evidence="1">The sequence shown here is derived from an EMBL/GenBank/DDBJ whole genome shotgun (WGS) entry which is preliminary data.</text>
</comment>
<sequence>MFYPFTRHSEHSDNLPSLEQVLTQQSQAPIALWDFAVHCSMRQPQARQWLDFYMAARTHEKMCLVYESSMHCHYSSSSSANARDLADLGSMAMQIQNAAETIYLQSFCASWELNLVRVGEFDSRASYMLGDLELSQFYHARELDSYLVLDASPDYMLWPPEILADVEQRLLHGRAVLDPALFSRALYYAYSVLNAYYFPLFIADAVS</sequence>
<name>A0ACC1K5C7_9FUNG</name>
<protein>
    <submittedName>
        <fullName evidence="1">Uncharacterized protein</fullName>
    </submittedName>
</protein>
<dbReference type="EMBL" id="JANBUK010002302">
    <property type="protein sequence ID" value="KAJ2773411.1"/>
    <property type="molecule type" value="Genomic_DNA"/>
</dbReference>
<proteinExistence type="predicted"/>
<evidence type="ECO:0000313" key="2">
    <source>
        <dbReference type="Proteomes" id="UP001140066"/>
    </source>
</evidence>
<dbReference type="Proteomes" id="UP001140066">
    <property type="component" value="Unassembled WGS sequence"/>
</dbReference>
<feature type="non-terminal residue" evidence="1">
    <location>
        <position position="207"/>
    </location>
</feature>
<reference evidence="1" key="1">
    <citation type="submission" date="2022-07" db="EMBL/GenBank/DDBJ databases">
        <title>Phylogenomic reconstructions and comparative analyses of Kickxellomycotina fungi.</title>
        <authorList>
            <person name="Reynolds N.K."/>
            <person name="Stajich J.E."/>
            <person name="Barry K."/>
            <person name="Grigoriev I.V."/>
            <person name="Crous P."/>
            <person name="Smith M.E."/>
        </authorList>
    </citation>
    <scope>NUCLEOTIDE SEQUENCE</scope>
    <source>
        <strain evidence="1">BCRC 34191</strain>
    </source>
</reference>
<gene>
    <name evidence="1" type="ORF">GGI18_004723</name>
</gene>
<keyword evidence="2" id="KW-1185">Reference proteome</keyword>
<accession>A0ACC1K5C7</accession>